<feature type="domain" description="Outer membrane protein beta-barrel" evidence="2">
    <location>
        <begin position="21"/>
        <end position="237"/>
    </location>
</feature>
<reference evidence="3 4" key="1">
    <citation type="submission" date="2016-10" db="EMBL/GenBank/DDBJ databases">
        <authorList>
            <person name="Varghese N."/>
            <person name="Submissions S."/>
        </authorList>
    </citation>
    <scope>NUCLEOTIDE SEQUENCE [LARGE SCALE GENOMIC DNA]</scope>
    <source>
        <strain evidence="3 4">DSM 29073</strain>
    </source>
</reference>
<organism evidence="3 4">
    <name type="scientific">Parabacteroides chinchillae</name>
    <dbReference type="NCBI Taxonomy" id="871327"/>
    <lineage>
        <taxon>Bacteria</taxon>
        <taxon>Pseudomonadati</taxon>
        <taxon>Bacteroidota</taxon>
        <taxon>Bacteroidia</taxon>
        <taxon>Bacteroidales</taxon>
        <taxon>Tannerellaceae</taxon>
        <taxon>Parabacteroides</taxon>
    </lineage>
</organism>
<dbReference type="RefSeq" id="WP_099464837.1">
    <property type="nucleotide sequence ID" value="NZ_FNVS01000022.1"/>
</dbReference>
<feature type="signal peptide" evidence="1">
    <location>
        <begin position="1"/>
        <end position="21"/>
    </location>
</feature>
<dbReference type="InterPro" id="IPR025665">
    <property type="entry name" value="Beta-barrel_OMP_2"/>
</dbReference>
<gene>
    <name evidence="3" type="ORF">SAMN05444001_12245</name>
</gene>
<comment type="caution">
    <text evidence="3">The sequence shown here is derived from an EMBL/GenBank/DDBJ whole genome shotgun (WGS) entry which is preliminary data.</text>
</comment>
<evidence type="ECO:0000313" key="4">
    <source>
        <dbReference type="Proteomes" id="UP000236725"/>
    </source>
</evidence>
<accession>A0A8G2BZ91</accession>
<keyword evidence="1" id="KW-0732">Signal</keyword>
<dbReference type="Pfam" id="PF13568">
    <property type="entry name" value="OMP_b-brl_2"/>
    <property type="match status" value="1"/>
</dbReference>
<evidence type="ECO:0000259" key="2">
    <source>
        <dbReference type="Pfam" id="PF13568"/>
    </source>
</evidence>
<dbReference type="Proteomes" id="UP000236725">
    <property type="component" value="Unassembled WGS sequence"/>
</dbReference>
<sequence length="260" mass="29162">MKKHISAICVLMLLFAATVNAQVERNEGIIWSSLRGLEYEVKAGFNIGGTAPVPLPREIRSIDGYKPTLCLSVEGNVIKWFGVEKKWGMILGLRVENKGMETKATVKNYSMEIIGTGGEKLKGNWTGGVQTKVRNTYFSIPVLASYKLNNRMSFSAGPYVSFLTNGDFSGYVYDGYLREINPTGTKVEFKDDNRASYDFSDNLRTFQCGVQVGTKWRAFKHLDVCADLTWGLSDIFQKDFDTVTFAMYPIYLNVGFGYAF</sequence>
<evidence type="ECO:0000313" key="3">
    <source>
        <dbReference type="EMBL" id="SEG23481.1"/>
    </source>
</evidence>
<dbReference type="EMBL" id="FNVS01000022">
    <property type="protein sequence ID" value="SEG23481.1"/>
    <property type="molecule type" value="Genomic_DNA"/>
</dbReference>
<name>A0A8G2BZ91_9BACT</name>
<evidence type="ECO:0000256" key="1">
    <source>
        <dbReference type="SAM" id="SignalP"/>
    </source>
</evidence>
<protein>
    <submittedName>
        <fullName evidence="3">Outer membrane protein beta-barrel domain-containing protein</fullName>
    </submittedName>
</protein>
<dbReference type="AlphaFoldDB" id="A0A8G2BZ91"/>
<feature type="chain" id="PRO_5034316278" evidence="1">
    <location>
        <begin position="22"/>
        <end position="260"/>
    </location>
</feature>
<proteinExistence type="predicted"/>
<keyword evidence="4" id="KW-1185">Reference proteome</keyword>